<evidence type="ECO:0000313" key="2">
    <source>
        <dbReference type="EMBL" id="MFD0919409.1"/>
    </source>
</evidence>
<reference evidence="3" key="1">
    <citation type="journal article" date="2019" name="Int. J. Syst. Evol. Microbiol.">
        <title>The Global Catalogue of Microorganisms (GCM) 10K type strain sequencing project: providing services to taxonomists for standard genome sequencing and annotation.</title>
        <authorList>
            <consortium name="The Broad Institute Genomics Platform"/>
            <consortium name="The Broad Institute Genome Sequencing Center for Infectious Disease"/>
            <person name="Wu L."/>
            <person name="Ma J."/>
        </authorList>
    </citation>
    <scope>NUCLEOTIDE SEQUENCE [LARGE SCALE GENOMIC DNA]</scope>
    <source>
        <strain evidence="3">CCUG 56401</strain>
    </source>
</reference>
<gene>
    <name evidence="2" type="ORF">ACFQ16_06620</name>
</gene>
<feature type="region of interest" description="Disordered" evidence="1">
    <location>
        <begin position="57"/>
        <end position="106"/>
    </location>
</feature>
<accession>A0ABW3FRB2</accession>
<evidence type="ECO:0000256" key="1">
    <source>
        <dbReference type="SAM" id="MobiDB-lite"/>
    </source>
</evidence>
<organism evidence="2 3">
    <name type="scientific">Saccharopolyspora rosea</name>
    <dbReference type="NCBI Taxonomy" id="524884"/>
    <lineage>
        <taxon>Bacteria</taxon>
        <taxon>Bacillati</taxon>
        <taxon>Actinomycetota</taxon>
        <taxon>Actinomycetes</taxon>
        <taxon>Pseudonocardiales</taxon>
        <taxon>Pseudonocardiaceae</taxon>
        <taxon>Saccharopolyspora</taxon>
    </lineage>
</organism>
<evidence type="ECO:0000313" key="3">
    <source>
        <dbReference type="Proteomes" id="UP001597018"/>
    </source>
</evidence>
<dbReference type="RefSeq" id="WP_345599907.1">
    <property type="nucleotide sequence ID" value="NZ_BAABLT010000001.1"/>
</dbReference>
<comment type="caution">
    <text evidence="2">The sequence shown here is derived from an EMBL/GenBank/DDBJ whole genome shotgun (WGS) entry which is preliminary data.</text>
</comment>
<sequence length="106" mass="9999">MEDVRSVPTRARPRTGPGEAEPLSAVELDRQRVEFLPPRTLLTIFAVQHGGPIIIGGDGGNGGGQGGGNGGGDGGIGANGGDGGDGIGGSGIGGNGVGGPGGPVFG</sequence>
<keyword evidence="3" id="KW-1185">Reference proteome</keyword>
<dbReference type="EMBL" id="JBHTIW010000003">
    <property type="protein sequence ID" value="MFD0919409.1"/>
    <property type="molecule type" value="Genomic_DNA"/>
</dbReference>
<feature type="region of interest" description="Disordered" evidence="1">
    <location>
        <begin position="1"/>
        <end position="25"/>
    </location>
</feature>
<proteinExistence type="predicted"/>
<dbReference type="Proteomes" id="UP001597018">
    <property type="component" value="Unassembled WGS sequence"/>
</dbReference>
<name>A0ABW3FRB2_9PSEU</name>
<protein>
    <submittedName>
        <fullName evidence="2">Uncharacterized protein</fullName>
    </submittedName>
</protein>